<dbReference type="EC" id="3.1.3.25" evidence="7"/>
<evidence type="ECO:0000313" key="9">
    <source>
        <dbReference type="Proteomes" id="UP001501803"/>
    </source>
</evidence>
<proteinExistence type="inferred from homology"/>
<dbReference type="PROSITE" id="PS00630">
    <property type="entry name" value="IMP_2"/>
    <property type="match status" value="1"/>
</dbReference>
<keyword evidence="6 7" id="KW-0460">Magnesium</keyword>
<organism evidence="8 9">
    <name type="scientific">Leifsonia kafniensis</name>
    <dbReference type="NCBI Taxonomy" id="475957"/>
    <lineage>
        <taxon>Bacteria</taxon>
        <taxon>Bacillati</taxon>
        <taxon>Actinomycetota</taxon>
        <taxon>Actinomycetes</taxon>
        <taxon>Micrococcales</taxon>
        <taxon>Microbacteriaceae</taxon>
        <taxon>Leifsonia</taxon>
    </lineage>
</organism>
<evidence type="ECO:0000256" key="1">
    <source>
        <dbReference type="ARBA" id="ARBA00001033"/>
    </source>
</evidence>
<dbReference type="PRINTS" id="PR00377">
    <property type="entry name" value="IMPHPHTASES"/>
</dbReference>
<dbReference type="Pfam" id="PF00459">
    <property type="entry name" value="Inositol_P"/>
    <property type="match status" value="1"/>
</dbReference>
<dbReference type="Gene3D" id="3.40.190.80">
    <property type="match status" value="1"/>
</dbReference>
<dbReference type="Proteomes" id="UP001501803">
    <property type="component" value="Unassembled WGS sequence"/>
</dbReference>
<reference evidence="9" key="1">
    <citation type="journal article" date="2019" name="Int. J. Syst. Evol. Microbiol.">
        <title>The Global Catalogue of Microorganisms (GCM) 10K type strain sequencing project: providing services to taxonomists for standard genome sequencing and annotation.</title>
        <authorList>
            <consortium name="The Broad Institute Genomics Platform"/>
            <consortium name="The Broad Institute Genome Sequencing Center for Infectious Disease"/>
            <person name="Wu L."/>
            <person name="Ma J."/>
        </authorList>
    </citation>
    <scope>NUCLEOTIDE SEQUENCE [LARGE SCALE GENOMIC DNA]</scope>
    <source>
        <strain evidence="9">JCM 17021</strain>
    </source>
</reference>
<name>A0ABP7KQ40_9MICO</name>
<accession>A0ABP7KQ40</accession>
<dbReference type="RefSeq" id="WP_345067755.1">
    <property type="nucleotide sequence ID" value="NZ_BAABCN010000008.1"/>
</dbReference>
<dbReference type="PANTHER" id="PTHR20854">
    <property type="entry name" value="INOSITOL MONOPHOSPHATASE"/>
    <property type="match status" value="1"/>
</dbReference>
<dbReference type="PANTHER" id="PTHR20854:SF4">
    <property type="entry name" value="INOSITOL-1-MONOPHOSPHATASE-RELATED"/>
    <property type="match status" value="1"/>
</dbReference>
<comment type="caution">
    <text evidence="8">The sequence shown here is derived from an EMBL/GenBank/DDBJ whole genome shotgun (WGS) entry which is preliminary data.</text>
</comment>
<dbReference type="InterPro" id="IPR000760">
    <property type="entry name" value="Inositol_monophosphatase-like"/>
</dbReference>
<evidence type="ECO:0000256" key="3">
    <source>
        <dbReference type="ARBA" id="ARBA00009759"/>
    </source>
</evidence>
<keyword evidence="5 7" id="KW-0378">Hydrolase</keyword>
<comment type="similarity">
    <text evidence="3 7">Belongs to the inositol monophosphatase superfamily.</text>
</comment>
<comment type="cofactor">
    <cofactor evidence="2 7">
        <name>Mg(2+)</name>
        <dbReference type="ChEBI" id="CHEBI:18420"/>
    </cofactor>
</comment>
<evidence type="ECO:0000256" key="7">
    <source>
        <dbReference type="RuleBase" id="RU364068"/>
    </source>
</evidence>
<sequence length="277" mass="28855">MTTPAAAALLALARDTAIAAGDLVRARRADGVDIAASKSSPEDIVTNADRESEVLIRRLLAEARPNDGFHGEESDATAGSSGLTWVVDPIDGTVNYLYGIPAYAVSIAVVEGGTDPATWTTLAGAVLNPATGELFTASAGGGSFLGDRALQVKTGVELPLALVGTGFGYSAARRVRQAQVVAGLIGEVRDIRRIGAAALDLCSVAASRLDIYYERGLNPWDHAAGALVAREAGARVGAFGDDREGSDLVIAAAPDLYARFEPRLSHLFTEFMEENLS</sequence>
<dbReference type="CDD" id="cd01639">
    <property type="entry name" value="IMPase"/>
    <property type="match status" value="1"/>
</dbReference>
<evidence type="ECO:0000256" key="5">
    <source>
        <dbReference type="ARBA" id="ARBA00022801"/>
    </source>
</evidence>
<dbReference type="InterPro" id="IPR020550">
    <property type="entry name" value="Inositol_monophosphatase_CS"/>
</dbReference>
<evidence type="ECO:0000313" key="8">
    <source>
        <dbReference type="EMBL" id="GAA3883996.1"/>
    </source>
</evidence>
<comment type="catalytic activity">
    <reaction evidence="1 7">
        <text>a myo-inositol phosphate + H2O = myo-inositol + phosphate</text>
        <dbReference type="Rhea" id="RHEA:24056"/>
        <dbReference type="ChEBI" id="CHEBI:15377"/>
        <dbReference type="ChEBI" id="CHEBI:17268"/>
        <dbReference type="ChEBI" id="CHEBI:43474"/>
        <dbReference type="ChEBI" id="CHEBI:84139"/>
        <dbReference type="EC" id="3.1.3.25"/>
    </reaction>
</comment>
<evidence type="ECO:0000256" key="2">
    <source>
        <dbReference type="ARBA" id="ARBA00001946"/>
    </source>
</evidence>
<dbReference type="EMBL" id="BAABCN010000008">
    <property type="protein sequence ID" value="GAA3883996.1"/>
    <property type="molecule type" value="Genomic_DNA"/>
</dbReference>
<dbReference type="InterPro" id="IPR020583">
    <property type="entry name" value="Inositol_monoP_metal-BS"/>
</dbReference>
<dbReference type="InterPro" id="IPR033942">
    <property type="entry name" value="IMPase"/>
</dbReference>
<keyword evidence="4 7" id="KW-0479">Metal-binding</keyword>
<evidence type="ECO:0000256" key="4">
    <source>
        <dbReference type="ARBA" id="ARBA00022723"/>
    </source>
</evidence>
<protein>
    <recommendedName>
        <fullName evidence="7">Inositol-1-monophosphatase</fullName>
        <ecNumber evidence="7">3.1.3.25</ecNumber>
    </recommendedName>
</protein>
<dbReference type="PROSITE" id="PS00629">
    <property type="entry name" value="IMP_1"/>
    <property type="match status" value="1"/>
</dbReference>
<dbReference type="Gene3D" id="3.30.540.10">
    <property type="entry name" value="Fructose-1,6-Bisphosphatase, subunit A, domain 1"/>
    <property type="match status" value="1"/>
</dbReference>
<evidence type="ECO:0000256" key="6">
    <source>
        <dbReference type="ARBA" id="ARBA00022842"/>
    </source>
</evidence>
<gene>
    <name evidence="8" type="ORF">GCM10022381_27740</name>
</gene>
<keyword evidence="9" id="KW-1185">Reference proteome</keyword>
<dbReference type="SUPFAM" id="SSF56655">
    <property type="entry name" value="Carbohydrate phosphatase"/>
    <property type="match status" value="1"/>
</dbReference>